<keyword evidence="2" id="KW-1185">Reference proteome</keyword>
<dbReference type="InterPro" id="IPR041469">
    <property type="entry name" value="Subtilisin-like_FN3"/>
</dbReference>
<dbReference type="AlphaFoldDB" id="A0A1U7Z272"/>
<dbReference type="GeneID" id="104588494"/>
<gene>
    <name evidence="3" type="primary">LOC104588494</name>
</gene>
<dbReference type="InParanoid" id="A0A1U7Z272"/>
<evidence type="ECO:0000313" key="2">
    <source>
        <dbReference type="Proteomes" id="UP000189703"/>
    </source>
</evidence>
<dbReference type="KEGG" id="nnu:104588494"/>
<name>A0A1U7Z272_NELNU</name>
<dbReference type="RefSeq" id="XP_010244739.1">
    <property type="nucleotide sequence ID" value="XM_010246437.1"/>
</dbReference>
<dbReference type="Gene3D" id="2.60.40.2310">
    <property type="match status" value="1"/>
</dbReference>
<reference evidence="3" key="1">
    <citation type="submission" date="2025-08" db="UniProtKB">
        <authorList>
            <consortium name="RefSeq"/>
        </authorList>
    </citation>
    <scope>IDENTIFICATION</scope>
</reference>
<evidence type="ECO:0000259" key="1">
    <source>
        <dbReference type="Pfam" id="PF17766"/>
    </source>
</evidence>
<evidence type="ECO:0000313" key="3">
    <source>
        <dbReference type="RefSeq" id="XP_010244739.1"/>
    </source>
</evidence>
<organism evidence="2 3">
    <name type="scientific">Nelumbo nucifera</name>
    <name type="common">Sacred lotus</name>
    <dbReference type="NCBI Taxonomy" id="4432"/>
    <lineage>
        <taxon>Eukaryota</taxon>
        <taxon>Viridiplantae</taxon>
        <taxon>Streptophyta</taxon>
        <taxon>Embryophyta</taxon>
        <taxon>Tracheophyta</taxon>
        <taxon>Spermatophyta</taxon>
        <taxon>Magnoliopsida</taxon>
        <taxon>Proteales</taxon>
        <taxon>Nelumbonaceae</taxon>
        <taxon>Nelumbo</taxon>
    </lineage>
</organism>
<accession>A0A1U7Z272</accession>
<proteinExistence type="predicted"/>
<dbReference type="OrthoDB" id="206201at2759"/>
<dbReference type="Pfam" id="PF17766">
    <property type="entry name" value="fn3_6"/>
    <property type="match status" value="1"/>
</dbReference>
<feature type="domain" description="Subtilisin-like protease fibronectin type-III" evidence="1">
    <location>
        <begin position="127"/>
        <end position="206"/>
    </location>
</feature>
<dbReference type="Proteomes" id="UP000189703">
    <property type="component" value="Unplaced"/>
</dbReference>
<protein>
    <submittedName>
        <fullName evidence="3">Subtilisin-like protease SBT1.7</fullName>
    </submittedName>
</protein>
<dbReference type="eggNOG" id="ENOG502QUSV">
    <property type="taxonomic scope" value="Eukaryota"/>
</dbReference>
<sequence>MVVPGVNILAGWSGVVGTSAARNCRCYHQWWQSSRMTPWIRGGTTAARNYRCKEKLHVIPFDTAQSGGTATTTTTCKLSGEELPVLSPVVVAFTCNAMDTQRNCRYEEKLHVVPLDTAQSGGTAVVTTTVKYTRTLMNVGTLAMYKVSVTSQVESVKILVDLDSLAFSQPNEKKTYMVTFSGGSIPSGMTSFARLEWLDGNHAVESKNTLG</sequence>